<sequence>MSLTRADGKRQMSVAVNLARWQRPDSSGKPQHHPIDDGAVVPAYCGSTAGPVPSGPVTSAAMLKKRSVPLISSSLSTCG</sequence>
<reference evidence="2" key="1">
    <citation type="journal article" date="2019" name="Int. J. Syst. Evol. Microbiol.">
        <title>The Global Catalogue of Microorganisms (GCM) 10K type strain sequencing project: providing services to taxonomists for standard genome sequencing and annotation.</title>
        <authorList>
            <consortium name="The Broad Institute Genomics Platform"/>
            <consortium name="The Broad Institute Genome Sequencing Center for Infectious Disease"/>
            <person name="Wu L."/>
            <person name="Ma J."/>
        </authorList>
    </citation>
    <scope>NUCLEOTIDE SEQUENCE [LARGE SCALE GENOMIC DNA]</scope>
    <source>
        <strain evidence="2">JCM 4737</strain>
    </source>
</reference>
<name>A0ABQ3DP37_9ACTN</name>
<evidence type="ECO:0000313" key="1">
    <source>
        <dbReference type="EMBL" id="GHB05877.1"/>
    </source>
</evidence>
<evidence type="ECO:0000313" key="2">
    <source>
        <dbReference type="Proteomes" id="UP000599437"/>
    </source>
</evidence>
<keyword evidence="2" id="KW-1185">Reference proteome</keyword>
<dbReference type="Proteomes" id="UP000599437">
    <property type="component" value="Unassembled WGS sequence"/>
</dbReference>
<accession>A0ABQ3DP37</accession>
<evidence type="ECO:0008006" key="3">
    <source>
        <dbReference type="Google" id="ProtNLM"/>
    </source>
</evidence>
<comment type="caution">
    <text evidence="1">The sequence shown here is derived from an EMBL/GenBank/DDBJ whole genome shotgun (WGS) entry which is preliminary data.</text>
</comment>
<gene>
    <name evidence="1" type="ORF">GCM10010346_31320</name>
</gene>
<protein>
    <recommendedName>
        <fullName evidence="3">Transposase</fullName>
    </recommendedName>
</protein>
<organism evidence="1 2">
    <name type="scientific">Streptomyces chryseus</name>
    <dbReference type="NCBI Taxonomy" id="68186"/>
    <lineage>
        <taxon>Bacteria</taxon>
        <taxon>Bacillati</taxon>
        <taxon>Actinomycetota</taxon>
        <taxon>Actinomycetes</taxon>
        <taxon>Kitasatosporales</taxon>
        <taxon>Streptomycetaceae</taxon>
        <taxon>Streptomyces</taxon>
    </lineage>
</organism>
<proteinExistence type="predicted"/>
<dbReference type="EMBL" id="BMVO01000008">
    <property type="protein sequence ID" value="GHB05877.1"/>
    <property type="molecule type" value="Genomic_DNA"/>
</dbReference>